<feature type="chain" id="PRO_5020352501" evidence="2">
    <location>
        <begin position="21"/>
        <end position="318"/>
    </location>
</feature>
<keyword evidence="4" id="KW-1185">Reference proteome</keyword>
<dbReference type="Pfam" id="PF05275">
    <property type="entry name" value="CopB"/>
    <property type="match status" value="1"/>
</dbReference>
<feature type="region of interest" description="Disordered" evidence="1">
    <location>
        <begin position="26"/>
        <end position="97"/>
    </location>
</feature>
<sequence>MKRLLISSLCLALASPLAMAQDMDHMHHHGEAATTDKPAKHDEHAGHQAAQKSDEHAHHQVLPKTDEHAGHDVSTMSSALPPNDHVPPPAPATELAPMSPEHMADMMQMHDLATRGMLFFDRLERTRSTRGDYATSWEAQGWYGGDIDRVWLRTEGERSTGGTHDARVEVLWSHAVSTFWDVQAGVRHDFGQGPSRDWLAVGVQGLAPYWFETQATFYAGDGGRTALRLEASYDLRFTQRLILAPELEANFYGKDDPLRGVRSGLSDVEAGLRLRYEFSRRFAPYVGVNWTRRFADATTRGGEPAHETTWLLGLRMWF</sequence>
<reference evidence="3 4" key="1">
    <citation type="submission" date="2019-02" db="EMBL/GenBank/DDBJ databases">
        <title>Dyella amyloliquefaciens sp. nov., isolated from forest soil.</title>
        <authorList>
            <person name="Gao Z.-H."/>
            <person name="Qiu L.-H."/>
        </authorList>
    </citation>
    <scope>NUCLEOTIDE SEQUENCE [LARGE SCALE GENOMIC DNA]</scope>
    <source>
        <strain evidence="3 4">KACC 12747</strain>
    </source>
</reference>
<proteinExistence type="predicted"/>
<gene>
    <name evidence="3" type="ORF">EZM97_04225</name>
</gene>
<dbReference type="GO" id="GO:0005507">
    <property type="term" value="F:copper ion binding"/>
    <property type="evidence" value="ECO:0007669"/>
    <property type="project" value="InterPro"/>
</dbReference>
<dbReference type="InterPro" id="IPR007939">
    <property type="entry name" value="Cu-R_B_prcur"/>
</dbReference>
<keyword evidence="2" id="KW-0732">Signal</keyword>
<evidence type="ECO:0000256" key="2">
    <source>
        <dbReference type="SAM" id="SignalP"/>
    </source>
</evidence>
<accession>A0A4R0YTK2</accession>
<dbReference type="AlphaFoldDB" id="A0A4R0YTK2"/>
<organism evidence="3 4">
    <name type="scientific">Dyella soli</name>
    <dbReference type="NCBI Taxonomy" id="522319"/>
    <lineage>
        <taxon>Bacteria</taxon>
        <taxon>Pseudomonadati</taxon>
        <taxon>Pseudomonadota</taxon>
        <taxon>Gammaproteobacteria</taxon>
        <taxon>Lysobacterales</taxon>
        <taxon>Rhodanobacteraceae</taxon>
        <taxon>Dyella</taxon>
    </lineage>
</organism>
<name>A0A4R0YTK2_9GAMM</name>
<evidence type="ECO:0000313" key="3">
    <source>
        <dbReference type="EMBL" id="TCI12562.1"/>
    </source>
</evidence>
<dbReference type="EMBL" id="SJTG01000001">
    <property type="protein sequence ID" value="TCI12562.1"/>
    <property type="molecule type" value="Genomic_DNA"/>
</dbReference>
<dbReference type="SUPFAM" id="SSF56935">
    <property type="entry name" value="Porins"/>
    <property type="match status" value="1"/>
</dbReference>
<feature type="compositionally biased region" description="Basic and acidic residues" evidence="1">
    <location>
        <begin position="37"/>
        <end position="71"/>
    </location>
</feature>
<dbReference type="GO" id="GO:0006878">
    <property type="term" value="P:intracellular copper ion homeostasis"/>
    <property type="evidence" value="ECO:0007669"/>
    <property type="project" value="InterPro"/>
</dbReference>
<dbReference type="Proteomes" id="UP000291822">
    <property type="component" value="Unassembled WGS sequence"/>
</dbReference>
<comment type="caution">
    <text evidence="3">The sequence shown here is derived from an EMBL/GenBank/DDBJ whole genome shotgun (WGS) entry which is preliminary data.</text>
</comment>
<evidence type="ECO:0000313" key="4">
    <source>
        <dbReference type="Proteomes" id="UP000291822"/>
    </source>
</evidence>
<dbReference type="GO" id="GO:0009279">
    <property type="term" value="C:cell outer membrane"/>
    <property type="evidence" value="ECO:0007669"/>
    <property type="project" value="InterPro"/>
</dbReference>
<dbReference type="RefSeq" id="WP_131150660.1">
    <property type="nucleotide sequence ID" value="NZ_SJTG01000001.1"/>
</dbReference>
<feature type="signal peptide" evidence="2">
    <location>
        <begin position="1"/>
        <end position="20"/>
    </location>
</feature>
<protein>
    <submittedName>
        <fullName evidence="3">Copper resistance protein B</fullName>
    </submittedName>
</protein>
<evidence type="ECO:0000256" key="1">
    <source>
        <dbReference type="SAM" id="MobiDB-lite"/>
    </source>
</evidence>